<feature type="region of interest" description="Disordered" evidence="1">
    <location>
        <begin position="961"/>
        <end position="1219"/>
    </location>
</feature>
<accession>A0A0G4EWV5</accession>
<feature type="region of interest" description="Disordered" evidence="1">
    <location>
        <begin position="653"/>
        <end position="675"/>
    </location>
</feature>
<name>A0A0G4EWV5_VITBC</name>
<evidence type="ECO:0000256" key="1">
    <source>
        <dbReference type="SAM" id="MobiDB-lite"/>
    </source>
</evidence>
<feature type="region of interest" description="Disordered" evidence="1">
    <location>
        <begin position="275"/>
        <end position="453"/>
    </location>
</feature>
<proteinExistence type="predicted"/>
<reference evidence="2 3" key="1">
    <citation type="submission" date="2014-11" db="EMBL/GenBank/DDBJ databases">
        <authorList>
            <person name="Zhu J."/>
            <person name="Qi W."/>
            <person name="Song R."/>
        </authorList>
    </citation>
    <scope>NUCLEOTIDE SEQUENCE [LARGE SCALE GENOMIC DNA]</scope>
</reference>
<feature type="compositionally biased region" description="Low complexity" evidence="1">
    <location>
        <begin position="767"/>
        <end position="794"/>
    </location>
</feature>
<gene>
    <name evidence="2" type="ORF">Vbra_20945</name>
</gene>
<dbReference type="VEuPathDB" id="CryptoDB:Vbra_20945"/>
<evidence type="ECO:0000313" key="3">
    <source>
        <dbReference type="Proteomes" id="UP000041254"/>
    </source>
</evidence>
<dbReference type="EMBL" id="CDMY01000329">
    <property type="protein sequence ID" value="CEM02559.1"/>
    <property type="molecule type" value="Genomic_DNA"/>
</dbReference>
<dbReference type="InParanoid" id="A0A0G4EWV5"/>
<dbReference type="OMA" id="RTMEPRI"/>
<feature type="compositionally biased region" description="Pro residues" evidence="1">
    <location>
        <begin position="374"/>
        <end position="385"/>
    </location>
</feature>
<dbReference type="AlphaFoldDB" id="A0A0G4EWV5"/>
<feature type="region of interest" description="Disordered" evidence="1">
    <location>
        <begin position="486"/>
        <end position="633"/>
    </location>
</feature>
<feature type="compositionally biased region" description="Basic and acidic residues" evidence="1">
    <location>
        <begin position="849"/>
        <end position="861"/>
    </location>
</feature>
<feature type="compositionally biased region" description="Basic and acidic residues" evidence="1">
    <location>
        <begin position="411"/>
        <end position="424"/>
    </location>
</feature>
<dbReference type="Proteomes" id="UP000041254">
    <property type="component" value="Unassembled WGS sequence"/>
</dbReference>
<organism evidence="2 3">
    <name type="scientific">Vitrella brassicaformis (strain CCMP3155)</name>
    <dbReference type="NCBI Taxonomy" id="1169540"/>
    <lineage>
        <taxon>Eukaryota</taxon>
        <taxon>Sar</taxon>
        <taxon>Alveolata</taxon>
        <taxon>Colpodellida</taxon>
        <taxon>Vitrellaceae</taxon>
        <taxon>Vitrella</taxon>
    </lineage>
</organism>
<evidence type="ECO:0008006" key="4">
    <source>
        <dbReference type="Google" id="ProtNLM"/>
    </source>
</evidence>
<feature type="region of interest" description="Disordered" evidence="1">
    <location>
        <begin position="818"/>
        <end position="949"/>
    </location>
</feature>
<feature type="compositionally biased region" description="Low complexity" evidence="1">
    <location>
        <begin position="493"/>
        <end position="518"/>
    </location>
</feature>
<protein>
    <recommendedName>
        <fullName evidence="4">EF-hand domain-containing protein</fullName>
    </recommendedName>
</protein>
<feature type="compositionally biased region" description="Low complexity" evidence="1">
    <location>
        <begin position="862"/>
        <end position="872"/>
    </location>
</feature>
<feature type="compositionally biased region" description="Polar residues" evidence="1">
    <location>
        <begin position="394"/>
        <end position="409"/>
    </location>
</feature>
<feature type="compositionally biased region" description="Basic and acidic residues" evidence="1">
    <location>
        <begin position="822"/>
        <end position="835"/>
    </location>
</feature>
<dbReference type="SUPFAM" id="SSF47473">
    <property type="entry name" value="EF-hand"/>
    <property type="match status" value="1"/>
</dbReference>
<sequence length="1219" mass="130279">MGNAYSSDEVQRKKGEIRPFLVKVHSAALNPGNYFFVQPELFDRLREEICFNREATQYLWGQMKQNTDVNMQDIMIMKKTNWDSYLAHHLRTMEPRIRDVQRRLFAPDKADNYGLRSTRRSMWEVCVNPANGNGKYLSWNEFYCMCILIDWKCPHNVFSVSGALRLSLIFAIYDQGAKGFLDGQDLKRMLEDLQLVCDLDESGPSLPFKEGAAAAVKILEKNRLELEEFWELVASNSLRGTSQLYRVDLGIPYTPPVGVNPNQLAGAPVYPPSTSVFTARIPDDAPQPTGGGGGGSSPSSPPGQRTVNRSAAAGGGDPGGEPSVVRKSSIPKHAKDKAKDVPARPKAGTPAVPPSDHIFDLKQQEVPKRRSPTAAPPPPPPPPKPSRTSGGPSLSRSASVSEGTQSSRPQEPPKETFLQRRLRDLALIADPAHADRHLDPEGHRRRVEEEKYERFRQQQAAYLRSIGLSDFDRSIAKFDKIVKEREAREARAAKAAKAEAASASASASASTAASSASTPSHEEGAARQRPASATPGTSRERSPSPPPQRFSEASQRAMAAREGARVATPGVYQGFGAPSGAAAPPPQGPLTRGTERTSMWAAMWGPGKRKPVSGGYAPTGIQVGPKPAFTPNGVIREPLVTIWEKTKEEAAKETLRDDVASPSVSEVTLTADDSGHKVRVSQTVFDASCDKFTTEQLNSPPSPISPATIQVIAAKAAGEPQGILTAADDFSDADMAAAITSPPKRPASPKAMHFGGGATTPLVPTTSSQQDEPLEQQQQQDQDQQAGAASSAATASSWWGFLGRAGFGWSVSASATVGAYDAARDDDKDKEREREEQLDEEPEPMPVPEVEKGQLAHDNDSSGHSSAPSEPSCTAEAPIPPSLNFAPRLFDKTVSPSGTPTKNTTPTQVAISSGPVHDWQSASAALPPWAPGATQTTTPELRRVPIGSPHQEVLQEIAAEGHWLSPNRIRSDGQDARSPFNVESGVRPPETMNAFKLEAGEGDIDEAGERSPPEAQYFDAQSNAGNEPPTVDLSVSSPRPLANPPPSAVTADFYSVVSEEAGSPSEGRDRSLSPAKTKCCLKPPLPSRKGGGGAHDAPDGPVAPPVTPIPATTPTSAPIRQGPGQDTKAGGRGILRLFRRRPSKVGADDPAAANRKGGRRGREKERGGDGVASRHRRRSSSPIRFGGWKRGKGKEARGLLAGAEGGGPDDTTSRKVTSD</sequence>
<feature type="compositionally biased region" description="Basic and acidic residues" evidence="1">
    <location>
        <begin position="432"/>
        <end position="453"/>
    </location>
</feature>
<feature type="region of interest" description="Disordered" evidence="1">
    <location>
        <begin position="725"/>
        <end position="794"/>
    </location>
</feature>
<feature type="compositionally biased region" description="Polar residues" evidence="1">
    <location>
        <begin position="894"/>
        <end position="911"/>
    </location>
</feature>
<keyword evidence="3" id="KW-1185">Reference proteome</keyword>
<dbReference type="InterPro" id="IPR011992">
    <property type="entry name" value="EF-hand-dom_pair"/>
</dbReference>
<feature type="compositionally biased region" description="Basic and acidic residues" evidence="1">
    <location>
        <begin position="357"/>
        <end position="368"/>
    </location>
</feature>
<feature type="compositionally biased region" description="Low complexity" evidence="1">
    <location>
        <begin position="1109"/>
        <end position="1119"/>
    </location>
</feature>
<evidence type="ECO:0000313" key="2">
    <source>
        <dbReference type="EMBL" id="CEM02559.1"/>
    </source>
</evidence>
<dbReference type="OrthoDB" id="339477at2759"/>